<evidence type="ECO:0000256" key="7">
    <source>
        <dbReference type="SAM" id="SignalP"/>
    </source>
</evidence>
<dbReference type="PANTHER" id="PTHR30620:SF16">
    <property type="entry name" value="LYSOSOMAL BETA GLUCOSIDASE"/>
    <property type="match status" value="1"/>
</dbReference>
<dbReference type="InterPro" id="IPR036962">
    <property type="entry name" value="Glyco_hydro_3_N_sf"/>
</dbReference>
<protein>
    <recommendedName>
        <fullName evidence="3">beta-glucosidase</fullName>
        <ecNumber evidence="3">3.2.1.21</ecNumber>
    </recommendedName>
</protein>
<dbReference type="EMBL" id="CP002691">
    <property type="protein sequence ID" value="AEE48944.1"/>
    <property type="molecule type" value="Genomic_DNA"/>
</dbReference>
<dbReference type="Gene3D" id="3.40.50.1700">
    <property type="entry name" value="Glycoside hydrolase family 3 C-terminal domain"/>
    <property type="match status" value="1"/>
</dbReference>
<accession>F4KQB8</accession>
<dbReference type="Proteomes" id="UP000008461">
    <property type="component" value="Chromosome"/>
</dbReference>
<dbReference type="Pfam" id="PF01915">
    <property type="entry name" value="Glyco_hydro_3_C"/>
    <property type="match status" value="1"/>
</dbReference>
<sequence>MLRLCTTFILFSTAILTFAQQKWTEEKKETFNLVRNQGGQSIAYSPNSGVKVLTVDGFAFKDLNKNGKLDIYEDWRQPADARAKDLASKLSIEQIAGLMLYSRHQSIPARPGGYFAGTYKGKPFPESGAKPEDLTDQQIEFLTKDNLRHVLVTTVQSPELAAKWNNNIQALVEGAGVGIPANNSSDPRHGTVANAEFNAAAGGAISMWPGSLGMAATFDPALVEKFGKIAAAEYRALGIATALSPQVDIATEPRWNRFSGTFGEDPYLAAEMARAYCDGFQTSTGTQEIANGWGYSSVNAMVKHWPGGGSGEAGRDAHYGMGKFAVYPGKQFQTHFIPFINGAFKLKGKTMMASAVMPYYTISWNQDVKNKENVGNSYNKYIITDLMRTKYKYDGVACTDWGITGDETVLDNFTAGKPWGVDKLSIAERHYKVLMAGVDQFGGNNEAKPIIDAYAMGSKEHGEAWMRARMEQSAVRLLKNIFRVGLFENPYLDVENTKQTVGKPEFMAAGYEAQLKSMVLLKNQKQALPLKTGIKVYVPKKFTPAARNFLGVETPESYAYPVNIDIVKKYFTVVDNPDEADVALAFISSPNTGNGYQAEDVKKGGNGYFPISLQYGEYKATEARAVSIAGGDPLENFTNRTYKDKSVKATNITDLAMVTETYEKMKGKPVIVSVNVDNPMIFNEFETKANAILVNFRVQDQAILDILTGKAEPSGLLPMQMPADMVVVEKQAEDAPRDMRCHKDAAGNVYDFGFGLNWKGVIVDARTAKYMVKKK</sequence>
<dbReference type="Gene3D" id="3.20.20.300">
    <property type="entry name" value="Glycoside hydrolase, family 3, N-terminal domain"/>
    <property type="match status" value="1"/>
</dbReference>
<evidence type="ECO:0000259" key="8">
    <source>
        <dbReference type="Pfam" id="PF00933"/>
    </source>
</evidence>
<dbReference type="SUPFAM" id="SSF51445">
    <property type="entry name" value="(Trans)glycosidases"/>
    <property type="match status" value="1"/>
</dbReference>
<dbReference type="RefSeq" id="WP_013763499.1">
    <property type="nucleotide sequence ID" value="NC_015510.1"/>
</dbReference>
<evidence type="ECO:0000256" key="1">
    <source>
        <dbReference type="ARBA" id="ARBA00000448"/>
    </source>
</evidence>
<proteinExistence type="inferred from homology"/>
<keyword evidence="6 10" id="KW-0326">Glycosidase</keyword>
<dbReference type="EC" id="3.2.1.21" evidence="3"/>
<dbReference type="InterPro" id="IPR002772">
    <property type="entry name" value="Glyco_hydro_3_C"/>
</dbReference>
<evidence type="ECO:0000256" key="6">
    <source>
        <dbReference type="ARBA" id="ARBA00023295"/>
    </source>
</evidence>
<dbReference type="HOGENOM" id="CLU_004542_8_0_10"/>
<dbReference type="AlphaFoldDB" id="F4KQB8"/>
<evidence type="ECO:0000256" key="4">
    <source>
        <dbReference type="ARBA" id="ARBA00022729"/>
    </source>
</evidence>
<evidence type="ECO:0000256" key="3">
    <source>
        <dbReference type="ARBA" id="ARBA00012744"/>
    </source>
</evidence>
<dbReference type="eggNOG" id="COG1472">
    <property type="taxonomic scope" value="Bacteria"/>
</dbReference>
<name>F4KQB8_HALH1</name>
<dbReference type="InterPro" id="IPR001764">
    <property type="entry name" value="Glyco_hydro_3_N"/>
</dbReference>
<dbReference type="Pfam" id="PF00933">
    <property type="entry name" value="Glyco_hydro_3"/>
    <property type="match status" value="1"/>
</dbReference>
<comment type="similarity">
    <text evidence="2">Belongs to the glycosyl hydrolase 3 family.</text>
</comment>
<feature type="signal peptide" evidence="7">
    <location>
        <begin position="1"/>
        <end position="19"/>
    </location>
</feature>
<evidence type="ECO:0000313" key="11">
    <source>
        <dbReference type="Proteomes" id="UP000008461"/>
    </source>
</evidence>
<gene>
    <name evidence="10" type="ordered locus">Halhy_1045</name>
</gene>
<evidence type="ECO:0000259" key="9">
    <source>
        <dbReference type="Pfam" id="PF01915"/>
    </source>
</evidence>
<feature type="chain" id="PRO_5003310079" description="beta-glucosidase" evidence="7">
    <location>
        <begin position="20"/>
        <end position="775"/>
    </location>
</feature>
<dbReference type="InterPro" id="IPR051915">
    <property type="entry name" value="Cellulose_Degrad_GH3"/>
</dbReference>
<dbReference type="GO" id="GO:0009251">
    <property type="term" value="P:glucan catabolic process"/>
    <property type="evidence" value="ECO:0007669"/>
    <property type="project" value="TreeGrafter"/>
</dbReference>
<dbReference type="OrthoDB" id="9805821at2"/>
<feature type="domain" description="Glycoside hydrolase family 3 C-terminal" evidence="9">
    <location>
        <begin position="518"/>
        <end position="757"/>
    </location>
</feature>
<evidence type="ECO:0000256" key="2">
    <source>
        <dbReference type="ARBA" id="ARBA00005336"/>
    </source>
</evidence>
<dbReference type="GO" id="GO:0008422">
    <property type="term" value="F:beta-glucosidase activity"/>
    <property type="evidence" value="ECO:0007669"/>
    <property type="project" value="UniProtKB-EC"/>
</dbReference>
<reference key="2">
    <citation type="submission" date="2011-04" db="EMBL/GenBank/DDBJ databases">
        <title>Complete sequence of chromosome of Haliscomenobacter hydrossis DSM 1100.</title>
        <authorList>
            <consortium name="US DOE Joint Genome Institute (JGI-PGF)"/>
            <person name="Lucas S."/>
            <person name="Han J."/>
            <person name="Lapidus A."/>
            <person name="Bruce D."/>
            <person name="Goodwin L."/>
            <person name="Pitluck S."/>
            <person name="Peters L."/>
            <person name="Kyrpides N."/>
            <person name="Mavromatis K."/>
            <person name="Ivanova N."/>
            <person name="Ovchinnikova G."/>
            <person name="Pagani I."/>
            <person name="Daligault H."/>
            <person name="Detter J.C."/>
            <person name="Han C."/>
            <person name="Land M."/>
            <person name="Hauser L."/>
            <person name="Markowitz V."/>
            <person name="Cheng J.-F."/>
            <person name="Hugenholtz P."/>
            <person name="Woyke T."/>
            <person name="Wu D."/>
            <person name="Verbarg S."/>
            <person name="Frueling A."/>
            <person name="Brambilla E."/>
            <person name="Klenk H.-P."/>
            <person name="Eisen J.A."/>
        </authorList>
    </citation>
    <scope>NUCLEOTIDE SEQUENCE</scope>
    <source>
        <strain>DSM 1100</strain>
    </source>
</reference>
<reference evidence="10 11" key="1">
    <citation type="journal article" date="2011" name="Stand. Genomic Sci.">
        <title>Complete genome sequence of Haliscomenobacter hydrossis type strain (O).</title>
        <authorList>
            <consortium name="US DOE Joint Genome Institute (JGI-PGF)"/>
            <person name="Daligault H."/>
            <person name="Lapidus A."/>
            <person name="Zeytun A."/>
            <person name="Nolan M."/>
            <person name="Lucas S."/>
            <person name="Del Rio T.G."/>
            <person name="Tice H."/>
            <person name="Cheng J.F."/>
            <person name="Tapia R."/>
            <person name="Han C."/>
            <person name="Goodwin L."/>
            <person name="Pitluck S."/>
            <person name="Liolios K."/>
            <person name="Pagani I."/>
            <person name="Ivanova N."/>
            <person name="Huntemann M."/>
            <person name="Mavromatis K."/>
            <person name="Mikhailova N."/>
            <person name="Pati A."/>
            <person name="Chen A."/>
            <person name="Palaniappan K."/>
            <person name="Land M."/>
            <person name="Hauser L."/>
            <person name="Brambilla E.M."/>
            <person name="Rohde M."/>
            <person name="Verbarg S."/>
            <person name="Goker M."/>
            <person name="Bristow J."/>
            <person name="Eisen J.A."/>
            <person name="Markowitz V."/>
            <person name="Hugenholtz P."/>
            <person name="Kyrpides N.C."/>
            <person name="Klenk H.P."/>
            <person name="Woyke T."/>
        </authorList>
    </citation>
    <scope>NUCLEOTIDE SEQUENCE [LARGE SCALE GENOMIC DNA]</scope>
    <source>
        <strain evidence="11">ATCC 27775 / DSM 1100 / LMG 10767 / O</strain>
    </source>
</reference>
<dbReference type="KEGG" id="hhy:Halhy_1045"/>
<keyword evidence="11" id="KW-1185">Reference proteome</keyword>
<organism evidence="10 11">
    <name type="scientific">Haliscomenobacter hydrossis (strain ATCC 27775 / DSM 1100 / LMG 10767 / O)</name>
    <dbReference type="NCBI Taxonomy" id="760192"/>
    <lineage>
        <taxon>Bacteria</taxon>
        <taxon>Pseudomonadati</taxon>
        <taxon>Bacteroidota</taxon>
        <taxon>Saprospiria</taxon>
        <taxon>Saprospirales</taxon>
        <taxon>Haliscomenobacteraceae</taxon>
        <taxon>Haliscomenobacter</taxon>
    </lineage>
</organism>
<keyword evidence="4 7" id="KW-0732">Signal</keyword>
<feature type="domain" description="Glycoside hydrolase family 3 N-terminal" evidence="8">
    <location>
        <begin position="137"/>
        <end position="441"/>
    </location>
</feature>
<evidence type="ECO:0000313" key="10">
    <source>
        <dbReference type="EMBL" id="AEE48944.1"/>
    </source>
</evidence>
<keyword evidence="5 10" id="KW-0378">Hydrolase</keyword>
<dbReference type="STRING" id="760192.Halhy_1045"/>
<dbReference type="PANTHER" id="PTHR30620">
    <property type="entry name" value="PERIPLASMIC BETA-GLUCOSIDASE-RELATED"/>
    <property type="match status" value="1"/>
</dbReference>
<dbReference type="SUPFAM" id="SSF52279">
    <property type="entry name" value="Beta-D-glucan exohydrolase, C-terminal domain"/>
    <property type="match status" value="1"/>
</dbReference>
<dbReference type="InterPro" id="IPR036881">
    <property type="entry name" value="Glyco_hydro_3_C_sf"/>
</dbReference>
<dbReference type="PRINTS" id="PR00133">
    <property type="entry name" value="GLHYDRLASE3"/>
</dbReference>
<dbReference type="InterPro" id="IPR017853">
    <property type="entry name" value="GH"/>
</dbReference>
<comment type="catalytic activity">
    <reaction evidence="1">
        <text>Hydrolysis of terminal, non-reducing beta-D-glucosyl residues with release of beta-D-glucose.</text>
        <dbReference type="EC" id="3.2.1.21"/>
    </reaction>
</comment>
<evidence type="ECO:0000256" key="5">
    <source>
        <dbReference type="ARBA" id="ARBA00022801"/>
    </source>
</evidence>